<protein>
    <recommendedName>
        <fullName evidence="8">3-demethoxyubiquinol 3-hydroxylase</fullName>
        <shortName evidence="8">DMQ hydroxylase</shortName>
        <ecNumber evidence="8">1.14.99.60</ecNumber>
    </recommendedName>
    <alternativeName>
        <fullName evidence="8">2-nonaprenyl-3-methyl-6-methoxy-1,4-benzoquinol hydroxylase</fullName>
    </alternativeName>
</protein>
<feature type="binding site" evidence="8">
    <location>
        <position position="49"/>
    </location>
    <ligand>
        <name>Fe cation</name>
        <dbReference type="ChEBI" id="CHEBI:24875"/>
        <label>1</label>
    </ligand>
</feature>
<comment type="function">
    <text evidence="8">Catalyzes the hydroxylation of 2-nonaprenyl-3-methyl-6-methoxy-1,4-benzoquinol during ubiquinone biosynthesis.</text>
</comment>
<dbReference type="GO" id="GO:0046872">
    <property type="term" value="F:metal ion binding"/>
    <property type="evidence" value="ECO:0007669"/>
    <property type="project" value="UniProtKB-KW"/>
</dbReference>
<evidence type="ECO:0000256" key="8">
    <source>
        <dbReference type="HAMAP-Rule" id="MF_01658"/>
    </source>
</evidence>
<keyword evidence="5 8" id="KW-0408">Iron</keyword>
<evidence type="ECO:0000256" key="1">
    <source>
        <dbReference type="ARBA" id="ARBA00004749"/>
    </source>
</evidence>
<evidence type="ECO:0000256" key="5">
    <source>
        <dbReference type="ARBA" id="ARBA00023004"/>
    </source>
</evidence>
<feature type="binding site" evidence="8">
    <location>
        <position position="131"/>
    </location>
    <ligand>
        <name>Fe cation</name>
        <dbReference type="ChEBI" id="CHEBI:24875"/>
        <label>2</label>
    </ligand>
</feature>
<dbReference type="EMBL" id="CR925678">
    <property type="protein sequence ID" value="CAI26718.1"/>
    <property type="molecule type" value="Genomic_DNA"/>
</dbReference>
<dbReference type="PANTHER" id="PTHR11237">
    <property type="entry name" value="COENZYME Q10 BIOSYNTHESIS PROTEIN 7"/>
    <property type="match status" value="1"/>
</dbReference>
<dbReference type="EC" id="1.14.99.60" evidence="8"/>
<feature type="binding site" evidence="8">
    <location>
        <position position="19"/>
    </location>
    <ligand>
        <name>Fe cation</name>
        <dbReference type="ChEBI" id="CHEBI:24875"/>
        <label>1</label>
    </ligand>
</feature>
<feature type="binding site" evidence="8">
    <location>
        <position position="134"/>
    </location>
    <ligand>
        <name>Fe cation</name>
        <dbReference type="ChEBI" id="CHEBI:24875"/>
        <label>2</label>
    </ligand>
</feature>
<sequence length="170" mass="19353">MLRENKFLDQVIRVNHAGEYGAVCIYHGQELVLRKKLVGRKIMEMKKQEQGHFAYFDSVMKEKKVRPTAFMPIWHVMGVMLGITTAMLGEGAAMACTVAVEDVISEHYQDQISVLGDGELKDKIVQFRDEELEHHDIAASYNSESSQEYRVLSYLIKNMCRVAIGISKVI</sequence>
<evidence type="ECO:0000313" key="10">
    <source>
        <dbReference type="Proteomes" id="UP000001021"/>
    </source>
</evidence>
<reference evidence="9 10" key="1">
    <citation type="journal article" date="2006" name="J. Bacteriol.">
        <title>Comparative genomic analysis of three strains of Ehrlichia ruminantium reveals an active process of genome size plasticity.</title>
        <authorList>
            <person name="Frutos R."/>
            <person name="Viari A."/>
            <person name="Ferraz C."/>
            <person name="Morgat A."/>
            <person name="Eychenie S."/>
            <person name="Kandassami Y."/>
            <person name="Chantal I."/>
            <person name="Bensaid A."/>
            <person name="Coissac E."/>
            <person name="Vachiery N."/>
            <person name="Demaille J."/>
            <person name="Martinez D."/>
        </authorList>
    </citation>
    <scope>NUCLEOTIDE SEQUENCE [LARGE SCALE GENOMIC DNA]</scope>
    <source>
        <strain evidence="9 10">Welgevonden</strain>
    </source>
</reference>
<feature type="binding site" evidence="8">
    <location>
        <position position="101"/>
    </location>
    <ligand>
        <name>Fe cation</name>
        <dbReference type="ChEBI" id="CHEBI:24875"/>
        <label>2</label>
    </ligand>
</feature>
<comment type="subcellular location">
    <subcellularLocation>
        <location evidence="8">Cell membrane</location>
        <topology evidence="8">Peripheral membrane protein</topology>
    </subcellularLocation>
</comment>
<dbReference type="PANTHER" id="PTHR11237:SF4">
    <property type="entry name" value="5-DEMETHOXYUBIQUINONE HYDROXYLASE, MITOCHONDRIAL"/>
    <property type="match status" value="1"/>
</dbReference>
<dbReference type="SUPFAM" id="SSF47240">
    <property type="entry name" value="Ferritin-like"/>
    <property type="match status" value="1"/>
</dbReference>
<dbReference type="InterPro" id="IPR011566">
    <property type="entry name" value="Ubq_synth_Coq7"/>
</dbReference>
<keyword evidence="7 8" id="KW-0472">Membrane</keyword>
<name>A0A0H3M5G2_EHRRW</name>
<organism evidence="9 10">
    <name type="scientific">Ehrlichia ruminantium (strain Welgevonden)</name>
    <dbReference type="NCBI Taxonomy" id="254945"/>
    <lineage>
        <taxon>Bacteria</taxon>
        <taxon>Pseudomonadati</taxon>
        <taxon>Pseudomonadota</taxon>
        <taxon>Alphaproteobacteria</taxon>
        <taxon>Rickettsiales</taxon>
        <taxon>Anaplasmataceae</taxon>
        <taxon>Ehrlichia</taxon>
    </lineage>
</organism>
<dbReference type="CDD" id="cd01042">
    <property type="entry name" value="DMQH"/>
    <property type="match status" value="1"/>
</dbReference>
<comment type="cofactor">
    <cofactor evidence="8">
        <name>Fe cation</name>
        <dbReference type="ChEBI" id="CHEBI:24875"/>
    </cofactor>
    <text evidence="8">Binds 2 iron ions per subunit.</text>
</comment>
<dbReference type="InterPro" id="IPR009078">
    <property type="entry name" value="Ferritin-like_SF"/>
</dbReference>
<gene>
    <name evidence="8 9" type="primary">coq7</name>
    <name evidence="9" type="ordered locus">ERWE_CDS_02240</name>
</gene>
<dbReference type="GO" id="GO:0008682">
    <property type="term" value="F:3-demethoxyubiquinol 3-hydroxylase activity"/>
    <property type="evidence" value="ECO:0007669"/>
    <property type="project" value="UniProtKB-EC"/>
</dbReference>
<evidence type="ECO:0000256" key="7">
    <source>
        <dbReference type="ARBA" id="ARBA00023136"/>
    </source>
</evidence>
<comment type="pathway">
    <text evidence="1 8">Cofactor biosynthesis; ubiquinone biosynthesis.</text>
</comment>
<keyword evidence="8" id="KW-1003">Cell membrane</keyword>
<dbReference type="KEGG" id="erw:ERWE_CDS_02240"/>
<dbReference type="KEGG" id="eru:Erum2220"/>
<accession>A0A0H3M5G2</accession>
<dbReference type="GO" id="GO:0006744">
    <property type="term" value="P:ubiquinone biosynthetic process"/>
    <property type="evidence" value="ECO:0007669"/>
    <property type="project" value="UniProtKB-UniRule"/>
</dbReference>
<dbReference type="Pfam" id="PF03232">
    <property type="entry name" value="COQ7"/>
    <property type="match status" value="1"/>
</dbReference>
<comment type="catalytic activity">
    <reaction evidence="8">
        <text>a 5-methoxy-2-methyl-3-(all-trans-polyprenyl)benzene-1,4-diol + AH2 + O2 = a 3-demethylubiquinol + A + H2O</text>
        <dbReference type="Rhea" id="RHEA:50908"/>
        <dbReference type="Rhea" id="RHEA-COMP:10859"/>
        <dbReference type="Rhea" id="RHEA-COMP:10914"/>
        <dbReference type="ChEBI" id="CHEBI:13193"/>
        <dbReference type="ChEBI" id="CHEBI:15377"/>
        <dbReference type="ChEBI" id="CHEBI:15379"/>
        <dbReference type="ChEBI" id="CHEBI:17499"/>
        <dbReference type="ChEBI" id="CHEBI:84167"/>
        <dbReference type="ChEBI" id="CHEBI:84422"/>
        <dbReference type="EC" id="1.14.99.60"/>
    </reaction>
</comment>
<evidence type="ECO:0000256" key="2">
    <source>
        <dbReference type="ARBA" id="ARBA00022688"/>
    </source>
</evidence>
<keyword evidence="6 8" id="KW-0503">Monooxygenase</keyword>
<evidence type="ECO:0000256" key="3">
    <source>
        <dbReference type="ARBA" id="ARBA00022723"/>
    </source>
</evidence>
<dbReference type="RefSeq" id="WP_011154908.1">
    <property type="nucleotide sequence ID" value="NC_005295.2"/>
</dbReference>
<dbReference type="HAMAP" id="MF_01658">
    <property type="entry name" value="COQ7"/>
    <property type="match status" value="1"/>
</dbReference>
<dbReference type="AlphaFoldDB" id="A0A0H3M5G2"/>
<comment type="similarity">
    <text evidence="8">Belongs to the COQ7 family.</text>
</comment>
<dbReference type="UniPathway" id="UPA00232"/>
<keyword evidence="10" id="KW-1185">Reference proteome</keyword>
<feature type="binding site" evidence="8">
    <location>
        <position position="49"/>
    </location>
    <ligand>
        <name>Fe cation</name>
        <dbReference type="ChEBI" id="CHEBI:24875"/>
        <label>2</label>
    </ligand>
</feature>
<evidence type="ECO:0000313" key="9">
    <source>
        <dbReference type="EMBL" id="CAI26718.1"/>
    </source>
</evidence>
<feature type="binding site" evidence="8">
    <location>
        <position position="131"/>
    </location>
    <ligand>
        <name>Fe cation</name>
        <dbReference type="ChEBI" id="CHEBI:24875"/>
        <label>1</label>
    </ligand>
</feature>
<keyword evidence="3 8" id="KW-0479">Metal-binding</keyword>
<evidence type="ECO:0000256" key="4">
    <source>
        <dbReference type="ARBA" id="ARBA00023002"/>
    </source>
</evidence>
<dbReference type="GeneID" id="33058358"/>
<keyword evidence="4 8" id="KW-0560">Oxidoreductase</keyword>
<keyword evidence="2 8" id="KW-0831">Ubiquinone biosynthesis</keyword>
<dbReference type="eggNOG" id="COG2941">
    <property type="taxonomic scope" value="Bacteria"/>
</dbReference>
<dbReference type="GO" id="GO:0005886">
    <property type="term" value="C:plasma membrane"/>
    <property type="evidence" value="ECO:0007669"/>
    <property type="project" value="UniProtKB-SubCell"/>
</dbReference>
<feature type="binding site" evidence="8">
    <location>
        <position position="52"/>
    </location>
    <ligand>
        <name>Fe cation</name>
        <dbReference type="ChEBI" id="CHEBI:24875"/>
        <label>1</label>
    </ligand>
</feature>
<proteinExistence type="inferred from homology"/>
<dbReference type="Proteomes" id="UP000001021">
    <property type="component" value="Chromosome"/>
</dbReference>
<dbReference type="HOGENOM" id="CLU_071892_2_0_5"/>
<evidence type="ECO:0000256" key="6">
    <source>
        <dbReference type="ARBA" id="ARBA00023033"/>
    </source>
</evidence>